<dbReference type="Gene3D" id="2.60.120.10">
    <property type="entry name" value="Jelly Rolls"/>
    <property type="match status" value="1"/>
</dbReference>
<dbReference type="PANTHER" id="PTHR46390">
    <property type="entry name" value="MANNOSE-1-PHOSPHATE GUANYLYLTRANSFERASE"/>
    <property type="match status" value="1"/>
</dbReference>
<proteinExistence type="predicted"/>
<dbReference type="SUPFAM" id="SSF51182">
    <property type="entry name" value="RmlC-like cupins"/>
    <property type="match status" value="1"/>
</dbReference>
<dbReference type="InterPro" id="IPR051161">
    <property type="entry name" value="Mannose-6P_isomerase_type2"/>
</dbReference>
<feature type="domain" description="Mannose-6-phosphate isomerase type II C-terminal" evidence="1">
    <location>
        <begin position="3"/>
        <end position="50"/>
    </location>
</feature>
<evidence type="ECO:0000313" key="2">
    <source>
        <dbReference type="EMBL" id="PZA13862.1"/>
    </source>
</evidence>
<dbReference type="InterPro" id="IPR001538">
    <property type="entry name" value="Man6P_isomerase-2_C"/>
</dbReference>
<protein>
    <submittedName>
        <fullName evidence="2">Mannose-1-phosphate guanylyltransferase/mannose-6-phosphate isomerase</fullName>
        <ecNumber evidence="2">2.7.7.13</ecNumber>
    </submittedName>
</protein>
<evidence type="ECO:0000313" key="3">
    <source>
        <dbReference type="Proteomes" id="UP000248134"/>
    </source>
</evidence>
<feature type="non-terminal residue" evidence="2">
    <location>
        <position position="1"/>
    </location>
</feature>
<dbReference type="AlphaFoldDB" id="A0A323UL76"/>
<organism evidence="2 3">
    <name type="scientific">Rhodopseudomonas palustris</name>
    <dbReference type="NCBI Taxonomy" id="1076"/>
    <lineage>
        <taxon>Bacteria</taxon>
        <taxon>Pseudomonadati</taxon>
        <taxon>Pseudomonadota</taxon>
        <taxon>Alphaproteobacteria</taxon>
        <taxon>Hyphomicrobiales</taxon>
        <taxon>Nitrobacteraceae</taxon>
        <taxon>Rhodopseudomonas</taxon>
    </lineage>
</organism>
<dbReference type="EC" id="2.7.7.13" evidence="2"/>
<dbReference type="Proteomes" id="UP000248134">
    <property type="component" value="Unassembled WGS sequence"/>
</dbReference>
<dbReference type="InterPro" id="IPR014710">
    <property type="entry name" value="RmlC-like_jellyroll"/>
</dbReference>
<dbReference type="GO" id="GO:0016853">
    <property type="term" value="F:isomerase activity"/>
    <property type="evidence" value="ECO:0007669"/>
    <property type="project" value="UniProtKB-KW"/>
</dbReference>
<dbReference type="GO" id="GO:0009298">
    <property type="term" value="P:GDP-mannose biosynthetic process"/>
    <property type="evidence" value="ECO:0007669"/>
    <property type="project" value="TreeGrafter"/>
</dbReference>
<accession>A0A323UL76</accession>
<name>A0A323UL76_RHOPL</name>
<gene>
    <name evidence="2" type="primary">cpsB</name>
    <name evidence="2" type="ORF">DNX69_01095</name>
</gene>
<reference evidence="2 3" key="1">
    <citation type="submission" date="2018-06" db="EMBL/GenBank/DDBJ databases">
        <title>Draft Whole-Genome Sequence of the purple photosynthetic bacterium Rhodospeudomonas palustris XCP.</title>
        <authorList>
            <person name="Rayyan A."/>
            <person name="Meyer T.E."/>
            <person name="Kyndt J.A."/>
        </authorList>
    </citation>
    <scope>NUCLEOTIDE SEQUENCE [LARGE SCALE GENOMIC DNA]</scope>
    <source>
        <strain evidence="2 3">XCP</strain>
    </source>
</reference>
<dbReference type="GO" id="GO:0004475">
    <property type="term" value="F:mannose-1-phosphate guanylyltransferase (GTP) activity"/>
    <property type="evidence" value="ECO:0007669"/>
    <property type="project" value="UniProtKB-EC"/>
</dbReference>
<dbReference type="GO" id="GO:0005976">
    <property type="term" value="P:polysaccharide metabolic process"/>
    <property type="evidence" value="ECO:0007669"/>
    <property type="project" value="InterPro"/>
</dbReference>
<dbReference type="PANTHER" id="PTHR46390:SF1">
    <property type="entry name" value="MANNOSE-1-PHOSPHATE GUANYLYLTRANSFERASE"/>
    <property type="match status" value="1"/>
</dbReference>
<keyword evidence="2" id="KW-0413">Isomerase</keyword>
<keyword evidence="2" id="KW-0548">Nucleotidyltransferase</keyword>
<dbReference type="InterPro" id="IPR011051">
    <property type="entry name" value="RmlC_Cupin_sf"/>
</dbReference>
<dbReference type="Pfam" id="PF01050">
    <property type="entry name" value="MannoseP_isomer"/>
    <property type="match status" value="1"/>
</dbReference>
<evidence type="ECO:0000259" key="1">
    <source>
        <dbReference type="Pfam" id="PF01050"/>
    </source>
</evidence>
<keyword evidence="2" id="KW-0808">Transferase</keyword>
<comment type="caution">
    <text evidence="2">The sequence shown here is derived from an EMBL/GenBank/DDBJ whole genome shotgun (WGS) entry which is preliminary data.</text>
</comment>
<sequence>LVKTIHENESIYIPIGATHRLENPGKIMLELIEVQTGSYLGEDDIIRFDDDYRRT</sequence>
<dbReference type="EMBL" id="QKQS01000002">
    <property type="protein sequence ID" value="PZA13862.1"/>
    <property type="molecule type" value="Genomic_DNA"/>
</dbReference>